<dbReference type="Pfam" id="PF13430">
    <property type="entry name" value="DUF4112"/>
    <property type="match status" value="1"/>
</dbReference>
<reference evidence="2" key="1">
    <citation type="submission" date="2022-03" db="EMBL/GenBank/DDBJ databases">
        <authorList>
            <person name="Legras J.-L."/>
            <person name="Devillers H."/>
            <person name="Grondin C."/>
        </authorList>
    </citation>
    <scope>NUCLEOTIDE SEQUENCE</scope>
    <source>
        <strain evidence="2">CLIB 1423</strain>
    </source>
</reference>
<evidence type="ECO:0000256" key="1">
    <source>
        <dbReference type="SAM" id="MobiDB-lite"/>
    </source>
</evidence>
<proteinExistence type="predicted"/>
<gene>
    <name evidence="2" type="ORF">CLIB1423_17S02124</name>
</gene>
<evidence type="ECO:0000313" key="2">
    <source>
        <dbReference type="EMBL" id="CAH2354570.1"/>
    </source>
</evidence>
<accession>A0A9P0W033</accession>
<sequence>MDHLLIVYVNLSPMEALQDQLEGLPGFGIAQDYWNDYADEKFNKDPYVDKKTGKKLRLPPDITTKEEQKLWLSCQKQAWVHDKCFLGSCGVGLDCGIGMAPLFALIFPVIGPLIMYSVHSSLIRSVNDRINIPNKVLAKMEGQIVMDLLLSLPPLLGAFLSWMNSCSTRNAATIYGYMLTTARERVKGDGPVYLGTGAIGTEQDNFSQPLQQQQKAVRQSRSKNTFVPNTRNGNQTSKGIIVEGQQESGFV</sequence>
<keyword evidence="3" id="KW-1185">Reference proteome</keyword>
<dbReference type="OrthoDB" id="2103474at2759"/>
<evidence type="ECO:0000313" key="3">
    <source>
        <dbReference type="Proteomes" id="UP000837801"/>
    </source>
</evidence>
<name>A0A9P0W033_9ASCO</name>
<dbReference type="InterPro" id="IPR025187">
    <property type="entry name" value="DUF4112"/>
</dbReference>
<dbReference type="AlphaFoldDB" id="A0A9P0W033"/>
<organism evidence="2 3">
    <name type="scientific">[Candida] railenensis</name>
    <dbReference type="NCBI Taxonomy" id="45579"/>
    <lineage>
        <taxon>Eukaryota</taxon>
        <taxon>Fungi</taxon>
        <taxon>Dikarya</taxon>
        <taxon>Ascomycota</taxon>
        <taxon>Saccharomycotina</taxon>
        <taxon>Pichiomycetes</taxon>
        <taxon>Debaryomycetaceae</taxon>
        <taxon>Kurtzmaniella</taxon>
    </lineage>
</organism>
<protein>
    <submittedName>
        <fullName evidence="2">Uncharacterized membrane protein</fullName>
    </submittedName>
</protein>
<dbReference type="Proteomes" id="UP000837801">
    <property type="component" value="Unassembled WGS sequence"/>
</dbReference>
<feature type="region of interest" description="Disordered" evidence="1">
    <location>
        <begin position="217"/>
        <end position="251"/>
    </location>
</feature>
<feature type="compositionally biased region" description="Polar residues" evidence="1">
    <location>
        <begin position="217"/>
        <end position="238"/>
    </location>
</feature>
<comment type="caution">
    <text evidence="2">The sequence shown here is derived from an EMBL/GenBank/DDBJ whole genome shotgun (WGS) entry which is preliminary data.</text>
</comment>
<dbReference type="PANTHER" id="PTHR35519:SF1">
    <property type="entry name" value="YALI0C06193P"/>
    <property type="match status" value="1"/>
</dbReference>
<dbReference type="EMBL" id="CAKXYY010000017">
    <property type="protein sequence ID" value="CAH2354570.1"/>
    <property type="molecule type" value="Genomic_DNA"/>
</dbReference>
<dbReference type="PANTHER" id="PTHR35519">
    <property type="entry name" value="MEMBRANE PROTEINS"/>
    <property type="match status" value="1"/>
</dbReference>